<protein>
    <submittedName>
        <fullName evidence="9">ABC transporter permease</fullName>
    </submittedName>
</protein>
<evidence type="ECO:0000256" key="7">
    <source>
        <dbReference type="RuleBase" id="RU363032"/>
    </source>
</evidence>
<name>A0A537IJ32_9BACT</name>
<sequence>MTTFVARRLLLLPLVAFGVTILIFALLQFLTPAQRAALFVTDPRQLSQIDAIIRKYGLDKPVHVQYWTWLKQLAQGDLGWSQTARMPTSTALATFFPATLELTIYIFIPVVLIGLWLGTKAAVRKDQFVDHFSRFFAISLRGLPSFVWGLIVLMVFYGWLNWFPPGRLSLDADLFVKSPEFHRYTRLMTVDALLNGQPWIFVDALRHIVGPAMTLVLVEMALIVRITRSSMLEVLRQDYVRTARAKGLAEPVVINRHARKNALIPVVTLTSLIFVGLLGGVVLAETIFNYPGIGKWGAEAAVQLDIPGVTGFGMFIALVTVVGNLAADILYAAIDPRIRLQ</sequence>
<dbReference type="Gene3D" id="1.10.3720.10">
    <property type="entry name" value="MetI-like"/>
    <property type="match status" value="1"/>
</dbReference>
<feature type="transmembrane region" description="Helical" evidence="7">
    <location>
        <begin position="102"/>
        <end position="123"/>
    </location>
</feature>
<organism evidence="9 10">
    <name type="scientific">Candidatus Segetimicrobium genomatis</name>
    <dbReference type="NCBI Taxonomy" id="2569760"/>
    <lineage>
        <taxon>Bacteria</taxon>
        <taxon>Bacillati</taxon>
        <taxon>Candidatus Sysuimicrobiota</taxon>
        <taxon>Candidatus Sysuimicrobiia</taxon>
        <taxon>Candidatus Sysuimicrobiales</taxon>
        <taxon>Candidatus Segetimicrobiaceae</taxon>
        <taxon>Candidatus Segetimicrobium</taxon>
    </lineage>
</organism>
<comment type="caution">
    <text evidence="9">The sequence shown here is derived from an EMBL/GenBank/DDBJ whole genome shotgun (WGS) entry which is preliminary data.</text>
</comment>
<dbReference type="InterPro" id="IPR000515">
    <property type="entry name" value="MetI-like"/>
</dbReference>
<dbReference type="InterPro" id="IPR035906">
    <property type="entry name" value="MetI-like_sf"/>
</dbReference>
<feature type="transmembrane region" description="Helical" evidence="7">
    <location>
        <begin position="312"/>
        <end position="334"/>
    </location>
</feature>
<keyword evidence="4 7" id="KW-0812">Transmembrane</keyword>
<dbReference type="EMBL" id="VBAP01000118">
    <property type="protein sequence ID" value="TMI71254.1"/>
    <property type="molecule type" value="Genomic_DNA"/>
</dbReference>
<keyword evidence="3" id="KW-1003">Cell membrane</keyword>
<evidence type="ECO:0000256" key="6">
    <source>
        <dbReference type="ARBA" id="ARBA00023136"/>
    </source>
</evidence>
<keyword evidence="2 7" id="KW-0813">Transport</keyword>
<evidence type="ECO:0000256" key="1">
    <source>
        <dbReference type="ARBA" id="ARBA00004651"/>
    </source>
</evidence>
<dbReference type="GO" id="GO:0005886">
    <property type="term" value="C:plasma membrane"/>
    <property type="evidence" value="ECO:0007669"/>
    <property type="project" value="UniProtKB-SubCell"/>
</dbReference>
<feature type="domain" description="ABC transmembrane type-1" evidence="8">
    <location>
        <begin position="96"/>
        <end position="331"/>
    </location>
</feature>
<evidence type="ECO:0000259" key="8">
    <source>
        <dbReference type="PROSITE" id="PS50928"/>
    </source>
</evidence>
<evidence type="ECO:0000313" key="10">
    <source>
        <dbReference type="Proteomes" id="UP000318834"/>
    </source>
</evidence>
<evidence type="ECO:0000256" key="3">
    <source>
        <dbReference type="ARBA" id="ARBA00022475"/>
    </source>
</evidence>
<keyword evidence="6 7" id="KW-0472">Membrane</keyword>
<dbReference type="GO" id="GO:0055085">
    <property type="term" value="P:transmembrane transport"/>
    <property type="evidence" value="ECO:0007669"/>
    <property type="project" value="InterPro"/>
</dbReference>
<evidence type="ECO:0000256" key="2">
    <source>
        <dbReference type="ARBA" id="ARBA00022448"/>
    </source>
</evidence>
<dbReference type="CDD" id="cd06261">
    <property type="entry name" value="TM_PBP2"/>
    <property type="match status" value="1"/>
</dbReference>
<feature type="transmembrane region" description="Helical" evidence="7">
    <location>
        <begin position="262"/>
        <end position="284"/>
    </location>
</feature>
<feature type="transmembrane region" description="Helical" evidence="7">
    <location>
        <begin position="208"/>
        <end position="227"/>
    </location>
</feature>
<dbReference type="PROSITE" id="PS50928">
    <property type="entry name" value="ABC_TM1"/>
    <property type="match status" value="1"/>
</dbReference>
<comment type="similarity">
    <text evidence="7">Belongs to the binding-protein-dependent transport system permease family.</text>
</comment>
<dbReference type="Pfam" id="PF00528">
    <property type="entry name" value="BPD_transp_1"/>
    <property type="match status" value="1"/>
</dbReference>
<feature type="transmembrane region" description="Helical" evidence="7">
    <location>
        <begin position="135"/>
        <end position="160"/>
    </location>
</feature>
<comment type="subcellular location">
    <subcellularLocation>
        <location evidence="1 7">Cell membrane</location>
        <topology evidence="1 7">Multi-pass membrane protein</topology>
    </subcellularLocation>
</comment>
<dbReference type="PANTHER" id="PTHR43163:SF6">
    <property type="entry name" value="DIPEPTIDE TRANSPORT SYSTEM PERMEASE PROTEIN DPPB-RELATED"/>
    <property type="match status" value="1"/>
</dbReference>
<dbReference type="Pfam" id="PF19300">
    <property type="entry name" value="BPD_transp_1_N"/>
    <property type="match status" value="1"/>
</dbReference>
<dbReference type="AlphaFoldDB" id="A0A537IJ32"/>
<evidence type="ECO:0000313" key="9">
    <source>
        <dbReference type="EMBL" id="TMI71254.1"/>
    </source>
</evidence>
<accession>A0A537IJ32</accession>
<evidence type="ECO:0000256" key="5">
    <source>
        <dbReference type="ARBA" id="ARBA00022989"/>
    </source>
</evidence>
<gene>
    <name evidence="9" type="ORF">E6H05_12850</name>
</gene>
<dbReference type="InterPro" id="IPR045621">
    <property type="entry name" value="BPD_transp_1_N"/>
</dbReference>
<proteinExistence type="inferred from homology"/>
<dbReference type="Proteomes" id="UP000318834">
    <property type="component" value="Unassembled WGS sequence"/>
</dbReference>
<dbReference type="PANTHER" id="PTHR43163">
    <property type="entry name" value="DIPEPTIDE TRANSPORT SYSTEM PERMEASE PROTEIN DPPB-RELATED"/>
    <property type="match status" value="1"/>
</dbReference>
<evidence type="ECO:0000256" key="4">
    <source>
        <dbReference type="ARBA" id="ARBA00022692"/>
    </source>
</evidence>
<keyword evidence="5 7" id="KW-1133">Transmembrane helix</keyword>
<reference evidence="9 10" key="1">
    <citation type="journal article" date="2019" name="Nat. Microbiol.">
        <title>Mediterranean grassland soil C-N compound turnover is dependent on rainfall and depth, and is mediated by genomically divergent microorganisms.</title>
        <authorList>
            <person name="Diamond S."/>
            <person name="Andeer P.F."/>
            <person name="Li Z."/>
            <person name="Crits-Christoph A."/>
            <person name="Burstein D."/>
            <person name="Anantharaman K."/>
            <person name="Lane K.R."/>
            <person name="Thomas B.C."/>
            <person name="Pan C."/>
            <person name="Northen T.R."/>
            <person name="Banfield J.F."/>
        </authorList>
    </citation>
    <scope>NUCLEOTIDE SEQUENCE [LARGE SCALE GENOMIC DNA]</scope>
    <source>
        <strain evidence="9">NP_8</strain>
    </source>
</reference>
<dbReference type="SUPFAM" id="SSF161098">
    <property type="entry name" value="MetI-like"/>
    <property type="match status" value="1"/>
</dbReference>